<name>A0ACC2V8M7_9TREE</name>
<dbReference type="Proteomes" id="UP001227268">
    <property type="component" value="Unassembled WGS sequence"/>
</dbReference>
<gene>
    <name evidence="1" type="ORF">QFC21_005631</name>
</gene>
<accession>A0ACC2V8M7</accession>
<sequence length="180" mass="19399">MPNGSKCLPDSVGWYDMVSAIAQRSKSIGICGSASTTTDEEPYVAIAACGGFIIEEAVAAEASLPKYFPDIKILFVDIVDLFKTNLTASPTKVRFAFTANTPVIFNSDSYSLLALRFVYKNERGPTIATAETTTIRVSSTYLSSLPLRSGTVRSSLAVESSSSQTSLESRSYRSAINAFY</sequence>
<keyword evidence="2" id="KW-1185">Reference proteome</keyword>
<reference evidence="1" key="1">
    <citation type="submission" date="2023-04" db="EMBL/GenBank/DDBJ databases">
        <title>Draft Genome sequencing of Naganishia species isolated from polar environments using Oxford Nanopore Technology.</title>
        <authorList>
            <person name="Leo P."/>
            <person name="Venkateswaran K."/>
        </authorList>
    </citation>
    <scope>NUCLEOTIDE SEQUENCE</scope>
    <source>
        <strain evidence="1">MNA-CCFEE 5423</strain>
    </source>
</reference>
<organism evidence="1 2">
    <name type="scientific">Naganishia friedmannii</name>
    <dbReference type="NCBI Taxonomy" id="89922"/>
    <lineage>
        <taxon>Eukaryota</taxon>
        <taxon>Fungi</taxon>
        <taxon>Dikarya</taxon>
        <taxon>Basidiomycota</taxon>
        <taxon>Agaricomycotina</taxon>
        <taxon>Tremellomycetes</taxon>
        <taxon>Filobasidiales</taxon>
        <taxon>Filobasidiaceae</taxon>
        <taxon>Naganishia</taxon>
    </lineage>
</organism>
<dbReference type="EMBL" id="JASBWT010000022">
    <property type="protein sequence ID" value="KAJ9095265.1"/>
    <property type="molecule type" value="Genomic_DNA"/>
</dbReference>
<evidence type="ECO:0000313" key="2">
    <source>
        <dbReference type="Proteomes" id="UP001227268"/>
    </source>
</evidence>
<proteinExistence type="predicted"/>
<evidence type="ECO:0000313" key="1">
    <source>
        <dbReference type="EMBL" id="KAJ9095265.1"/>
    </source>
</evidence>
<protein>
    <submittedName>
        <fullName evidence="1">Uncharacterized protein</fullName>
    </submittedName>
</protein>
<comment type="caution">
    <text evidence="1">The sequence shown here is derived from an EMBL/GenBank/DDBJ whole genome shotgun (WGS) entry which is preliminary data.</text>
</comment>